<comment type="caution">
    <text evidence="2">The sequence shown here is derived from an EMBL/GenBank/DDBJ whole genome shotgun (WGS) entry which is preliminary data.</text>
</comment>
<dbReference type="EMBL" id="JBHLTC010000001">
    <property type="protein sequence ID" value="MFC0622937.1"/>
    <property type="molecule type" value="Genomic_DNA"/>
</dbReference>
<dbReference type="Pfam" id="PF23716">
    <property type="entry name" value="DUF7158"/>
    <property type="match status" value="1"/>
</dbReference>
<dbReference type="RefSeq" id="WP_380043616.1">
    <property type="nucleotide sequence ID" value="NZ_JBHLTC010000001.1"/>
</dbReference>
<sequence length="230" mass="24187">MTAVIAHGHGHGHSLPGAPGHGHSLPEAPEGVMGYVSTTPVDRALLDERMAALRAGDEAGVLPRAETRDGRQLTRWVAQVVLTEELCADELRRRGHTDADGATGGHAGEDANGDAGGDAGPLDVSTAIAIGSITAAALAGSAVVRRVAELVSADVRIPAAQLAYAADMLGEEPPGDPDVPTRQWHADLLTSARLEAFSRWLNKARHERLQLVRGLEHPGDSNQPDNLHRH</sequence>
<name>A0ABV6QGT4_9ACTN</name>
<reference evidence="2 3" key="1">
    <citation type="submission" date="2024-09" db="EMBL/GenBank/DDBJ databases">
        <authorList>
            <person name="Sun Q."/>
            <person name="Mori K."/>
        </authorList>
    </citation>
    <scope>NUCLEOTIDE SEQUENCE [LARGE SCALE GENOMIC DNA]</scope>
    <source>
        <strain evidence="2 3">CGMCC 1.15906</strain>
    </source>
</reference>
<protein>
    <recommendedName>
        <fullName evidence="4">[acyl-carrier-protein] S-malonyltransferase</fullName>
    </recommendedName>
</protein>
<accession>A0ABV6QGT4</accession>
<dbReference type="Proteomes" id="UP001589890">
    <property type="component" value="Unassembled WGS sequence"/>
</dbReference>
<proteinExistence type="predicted"/>
<dbReference type="InterPro" id="IPR055582">
    <property type="entry name" value="DUF7158"/>
</dbReference>
<organism evidence="2 3">
    <name type="scientific">Kribbella deserti</name>
    <dbReference type="NCBI Taxonomy" id="1926257"/>
    <lineage>
        <taxon>Bacteria</taxon>
        <taxon>Bacillati</taxon>
        <taxon>Actinomycetota</taxon>
        <taxon>Actinomycetes</taxon>
        <taxon>Propionibacteriales</taxon>
        <taxon>Kribbellaceae</taxon>
        <taxon>Kribbella</taxon>
    </lineage>
</organism>
<evidence type="ECO:0000313" key="2">
    <source>
        <dbReference type="EMBL" id="MFC0622937.1"/>
    </source>
</evidence>
<gene>
    <name evidence="2" type="ORF">ACFFGN_02625</name>
</gene>
<evidence type="ECO:0008006" key="4">
    <source>
        <dbReference type="Google" id="ProtNLM"/>
    </source>
</evidence>
<evidence type="ECO:0000256" key="1">
    <source>
        <dbReference type="SAM" id="MobiDB-lite"/>
    </source>
</evidence>
<feature type="region of interest" description="Disordered" evidence="1">
    <location>
        <begin position="95"/>
        <end position="118"/>
    </location>
</feature>
<evidence type="ECO:0000313" key="3">
    <source>
        <dbReference type="Proteomes" id="UP001589890"/>
    </source>
</evidence>
<feature type="region of interest" description="Disordered" evidence="1">
    <location>
        <begin position="1"/>
        <end position="29"/>
    </location>
</feature>
<keyword evidence="3" id="KW-1185">Reference proteome</keyword>